<dbReference type="SUPFAM" id="SSF52283">
    <property type="entry name" value="Formate/glycerate dehydrogenase catalytic domain-like"/>
    <property type="match status" value="1"/>
</dbReference>
<gene>
    <name evidence="6" type="ORF">THIOM_004636</name>
</gene>
<dbReference type="EMBL" id="LUTY01002693">
    <property type="protein sequence ID" value="OAD19711.1"/>
    <property type="molecule type" value="Genomic_DNA"/>
</dbReference>
<evidence type="ECO:0000256" key="4">
    <source>
        <dbReference type="ARBA" id="ARBA00023096"/>
    </source>
</evidence>
<dbReference type="GO" id="GO:0033711">
    <property type="term" value="F:4-phosphoerythronate dehydrogenase activity"/>
    <property type="evidence" value="ECO:0007669"/>
    <property type="project" value="InterPro"/>
</dbReference>
<comment type="caution">
    <text evidence="6">The sequence shown here is derived from an EMBL/GenBank/DDBJ whole genome shotgun (WGS) entry which is preliminary data.</text>
</comment>
<dbReference type="GO" id="GO:0036001">
    <property type="term" value="P:'de novo' pyridoxal 5'-phosphate biosynthetic process"/>
    <property type="evidence" value="ECO:0007669"/>
    <property type="project" value="TreeGrafter"/>
</dbReference>
<dbReference type="GO" id="GO:0005829">
    <property type="term" value="C:cytosol"/>
    <property type="evidence" value="ECO:0007669"/>
    <property type="project" value="TreeGrafter"/>
</dbReference>
<dbReference type="InterPro" id="IPR020921">
    <property type="entry name" value="Erythronate-4-P_DHase"/>
</dbReference>
<dbReference type="PATRIC" id="fig|1003181.4.peg.6124"/>
<dbReference type="CDD" id="cd12158">
    <property type="entry name" value="ErythrP_dh"/>
    <property type="match status" value="1"/>
</dbReference>
<dbReference type="Pfam" id="PF02826">
    <property type="entry name" value="2-Hacid_dh_C"/>
    <property type="match status" value="1"/>
</dbReference>
<dbReference type="SUPFAM" id="SSF51735">
    <property type="entry name" value="NAD(P)-binding Rossmann-fold domains"/>
    <property type="match status" value="1"/>
</dbReference>
<evidence type="ECO:0000313" key="7">
    <source>
        <dbReference type="Proteomes" id="UP000076962"/>
    </source>
</evidence>
<feature type="domain" description="D-isomer specific 2-hydroxyacid dehydrogenase NAD-binding" evidence="5">
    <location>
        <begin position="114"/>
        <end position="261"/>
    </location>
</feature>
<name>A0A176RVD4_9GAMM</name>
<dbReference type="GO" id="GO:0008615">
    <property type="term" value="P:pyridoxine biosynthetic process"/>
    <property type="evidence" value="ECO:0007669"/>
    <property type="project" value="UniProtKB-KW"/>
</dbReference>
<dbReference type="PANTHER" id="PTHR42938:SF9">
    <property type="entry name" value="FORMATE DEHYDROGENASE 1"/>
    <property type="match status" value="1"/>
</dbReference>
<keyword evidence="3" id="KW-0520">NAD</keyword>
<dbReference type="Gene3D" id="3.40.50.720">
    <property type="entry name" value="NAD(P)-binding Rossmann-like Domain"/>
    <property type="match status" value="2"/>
</dbReference>
<sequence>MPTDLSMEIVADENIPFVSTVFASLGEVRTLIGRQINRADLGDAEVLLVRSVTQVDEKLLAGSAVRFVGTATIGLDHIDLDYLSKKNMAFASAQGSNATSAAEYVISALLIIAERQGFQLRDKTVGIIGCGNVGSRVLKKLKALGVECIIHDPPLQEKTDNRDYVDLNTVLCADIITLHVPLTKGGRYPTEHLINADFLAKLQDEVVLVNTSRGAVLDERALLERLAARPTMTTILDVWKNEPNINQLLLQRATLGTPHIAGYSFDG</sequence>
<dbReference type="InterPro" id="IPR036291">
    <property type="entry name" value="NAD(P)-bd_dom_sf"/>
</dbReference>
<evidence type="ECO:0000256" key="2">
    <source>
        <dbReference type="ARBA" id="ARBA00023002"/>
    </source>
</evidence>
<evidence type="ECO:0000256" key="1">
    <source>
        <dbReference type="ARBA" id="ARBA00022490"/>
    </source>
</evidence>
<accession>A0A176RVD4</accession>
<evidence type="ECO:0000313" key="6">
    <source>
        <dbReference type="EMBL" id="OAD19711.1"/>
    </source>
</evidence>
<keyword evidence="2" id="KW-0560">Oxidoreductase</keyword>
<dbReference type="InterPro" id="IPR006140">
    <property type="entry name" value="D-isomer_DH_NAD-bd"/>
</dbReference>
<evidence type="ECO:0000259" key="5">
    <source>
        <dbReference type="Pfam" id="PF02826"/>
    </source>
</evidence>
<evidence type="ECO:0000256" key="3">
    <source>
        <dbReference type="ARBA" id="ARBA00023027"/>
    </source>
</evidence>
<keyword evidence="4" id="KW-0664">Pyridoxine biosynthesis</keyword>
<dbReference type="Proteomes" id="UP000076962">
    <property type="component" value="Unassembled WGS sequence"/>
</dbReference>
<dbReference type="GO" id="GO:0051287">
    <property type="term" value="F:NAD binding"/>
    <property type="evidence" value="ECO:0007669"/>
    <property type="project" value="InterPro"/>
</dbReference>
<keyword evidence="7" id="KW-1185">Reference proteome</keyword>
<organism evidence="6 7">
    <name type="scientific">Candidatus Thiomargarita nelsonii</name>
    <dbReference type="NCBI Taxonomy" id="1003181"/>
    <lineage>
        <taxon>Bacteria</taxon>
        <taxon>Pseudomonadati</taxon>
        <taxon>Pseudomonadota</taxon>
        <taxon>Gammaproteobacteria</taxon>
        <taxon>Thiotrichales</taxon>
        <taxon>Thiotrichaceae</taxon>
        <taxon>Thiomargarita</taxon>
    </lineage>
</organism>
<dbReference type="AlphaFoldDB" id="A0A176RVD4"/>
<protein>
    <submittedName>
        <fullName evidence="6">Erythronate-4-phosphate dehydrogenase</fullName>
    </submittedName>
</protein>
<dbReference type="PANTHER" id="PTHR42938">
    <property type="entry name" value="FORMATE DEHYDROGENASE 1"/>
    <property type="match status" value="1"/>
</dbReference>
<keyword evidence="1" id="KW-0963">Cytoplasm</keyword>
<reference evidence="6 7" key="1">
    <citation type="submission" date="2016-05" db="EMBL/GenBank/DDBJ databases">
        <title>Single-cell genome of chain-forming Candidatus Thiomargarita nelsonii and comparison to other large sulfur-oxidizing bacteria.</title>
        <authorList>
            <person name="Winkel M."/>
            <person name="Salman V."/>
            <person name="Woyke T."/>
            <person name="Schulz-Vogt H."/>
            <person name="Richter M."/>
            <person name="Flood B."/>
            <person name="Bailey J."/>
            <person name="Amann R."/>
            <person name="Mussmann M."/>
        </authorList>
    </citation>
    <scope>NUCLEOTIDE SEQUENCE [LARGE SCALE GENOMIC DNA]</scope>
    <source>
        <strain evidence="6 7">THI036</strain>
    </source>
</reference>
<proteinExistence type="predicted"/>
<feature type="non-terminal residue" evidence="6">
    <location>
        <position position="267"/>
    </location>
</feature>